<reference evidence="5" key="1">
    <citation type="journal article" date="2019" name="Int. J. Syst. Evol. Microbiol.">
        <title>The Global Catalogue of Microorganisms (GCM) 10K type strain sequencing project: providing services to taxonomists for standard genome sequencing and annotation.</title>
        <authorList>
            <consortium name="The Broad Institute Genomics Platform"/>
            <consortium name="The Broad Institute Genome Sequencing Center for Infectious Disease"/>
            <person name="Wu L."/>
            <person name="Ma J."/>
        </authorList>
    </citation>
    <scope>NUCLEOTIDE SEQUENCE [LARGE SCALE GENOMIC DNA]</scope>
    <source>
        <strain evidence="5">JCM 18961</strain>
    </source>
</reference>
<dbReference type="InterPro" id="IPR036271">
    <property type="entry name" value="Tet_transcr_reg_TetR-rel_C_sf"/>
</dbReference>
<gene>
    <name evidence="4" type="ORF">GCM10025782_26000</name>
</gene>
<name>A0ABP8YDU3_9MICO</name>
<comment type="caution">
    <text evidence="4">The sequence shown here is derived from an EMBL/GenBank/DDBJ whole genome shotgun (WGS) entry which is preliminary data.</text>
</comment>
<evidence type="ECO:0000256" key="1">
    <source>
        <dbReference type="ARBA" id="ARBA00023015"/>
    </source>
</evidence>
<proteinExistence type="predicted"/>
<evidence type="ECO:0000313" key="4">
    <source>
        <dbReference type="EMBL" id="GAA4726445.1"/>
    </source>
</evidence>
<evidence type="ECO:0000313" key="5">
    <source>
        <dbReference type="Proteomes" id="UP001500556"/>
    </source>
</evidence>
<evidence type="ECO:0000256" key="2">
    <source>
        <dbReference type="ARBA" id="ARBA00023163"/>
    </source>
</evidence>
<dbReference type="Proteomes" id="UP001500556">
    <property type="component" value="Unassembled WGS sequence"/>
</dbReference>
<dbReference type="SUPFAM" id="SSF48498">
    <property type="entry name" value="Tetracyclin repressor-like, C-terminal domain"/>
    <property type="match status" value="1"/>
</dbReference>
<protein>
    <recommendedName>
        <fullName evidence="3">Tetracycline repressor TetR C-terminal domain-containing protein</fullName>
    </recommendedName>
</protein>
<keyword evidence="1" id="KW-0805">Transcription regulation</keyword>
<accession>A0ABP8YDU3</accession>
<dbReference type="Gene3D" id="1.10.357.10">
    <property type="entry name" value="Tetracycline Repressor, domain 2"/>
    <property type="match status" value="1"/>
</dbReference>
<sequence length="171" mass="18503">MAVYHHFANKDALLDALVDQVFHEMALPEGPDWRAGLRARSVSERLVLRRHPWAIGLVESRTAPGPITLAHQDHVIGYLRARGFAGRASAQVLAFLDAYVYGFVLQELALPTAPTPVVEAVRAHEGPGDGPSPFPNLEALISEVIDAGYDFADEFDVGLDLLLDGIGALRG</sequence>
<keyword evidence="2" id="KW-0804">Transcription</keyword>
<dbReference type="Pfam" id="PF02909">
    <property type="entry name" value="TetR_C_1"/>
    <property type="match status" value="1"/>
</dbReference>
<dbReference type="Gene3D" id="1.10.10.60">
    <property type="entry name" value="Homeodomain-like"/>
    <property type="match status" value="1"/>
</dbReference>
<feature type="domain" description="Tetracycline repressor TetR C-terminal" evidence="3">
    <location>
        <begin position="29"/>
        <end position="168"/>
    </location>
</feature>
<dbReference type="EMBL" id="BAABLO010000011">
    <property type="protein sequence ID" value="GAA4726445.1"/>
    <property type="molecule type" value="Genomic_DNA"/>
</dbReference>
<dbReference type="InterPro" id="IPR004111">
    <property type="entry name" value="Repressor_TetR_C"/>
</dbReference>
<organism evidence="4 5">
    <name type="scientific">Pedococcus ginsenosidimutans</name>
    <dbReference type="NCBI Taxonomy" id="490570"/>
    <lineage>
        <taxon>Bacteria</taxon>
        <taxon>Bacillati</taxon>
        <taxon>Actinomycetota</taxon>
        <taxon>Actinomycetes</taxon>
        <taxon>Micrococcales</taxon>
        <taxon>Intrasporangiaceae</taxon>
        <taxon>Pedococcus</taxon>
    </lineage>
</organism>
<keyword evidence="5" id="KW-1185">Reference proteome</keyword>
<evidence type="ECO:0000259" key="3">
    <source>
        <dbReference type="Pfam" id="PF02909"/>
    </source>
</evidence>